<comment type="caution">
    <text evidence="3">The sequence shown here is derived from an EMBL/GenBank/DDBJ whole genome shotgun (WGS) entry which is preliminary data.</text>
</comment>
<gene>
    <name evidence="3" type="ORF">KZ829_01450</name>
</gene>
<keyword evidence="2" id="KW-0812">Transmembrane</keyword>
<dbReference type="Pfam" id="PF10935">
    <property type="entry name" value="DUF2637"/>
    <property type="match status" value="1"/>
</dbReference>
<protein>
    <submittedName>
        <fullName evidence="3">DUF2637 domain-containing protein</fullName>
    </submittedName>
</protein>
<proteinExistence type="predicted"/>
<feature type="compositionally biased region" description="Polar residues" evidence="1">
    <location>
        <begin position="235"/>
        <end position="244"/>
    </location>
</feature>
<feature type="compositionally biased region" description="Basic and acidic residues" evidence="1">
    <location>
        <begin position="132"/>
        <end position="152"/>
    </location>
</feature>
<organism evidence="3 4">
    <name type="scientific">Actinoplanes hulinensis</name>
    <dbReference type="NCBI Taxonomy" id="1144547"/>
    <lineage>
        <taxon>Bacteria</taxon>
        <taxon>Bacillati</taxon>
        <taxon>Actinomycetota</taxon>
        <taxon>Actinomycetes</taxon>
        <taxon>Micromonosporales</taxon>
        <taxon>Micromonosporaceae</taxon>
        <taxon>Actinoplanes</taxon>
    </lineage>
</organism>
<keyword evidence="4" id="KW-1185">Reference proteome</keyword>
<sequence length="255" mass="26959">MTTTRHRDGWVMVGMAVAAASAATASFTGLRGLALAAGWPERLAWLLPLTIDAYAMTSTRVWLAPGRSRSGRGYAQANAIGAIGASIIGNAVYHMLTVGLLTVSWPIVVSVGAVPAAVLGLTAHLHALRSVHPEEANRPREDGARSGTRDGTEDGAGNQSAPVPETLARTGPESGRRSRRRAKPRTDDQLMAAAREADARYRAGHDGHPITRDALRTALRIAGPRATELRRRLTAESSEPTPAATSDRKEAQPAT</sequence>
<feature type="compositionally biased region" description="Basic and acidic residues" evidence="1">
    <location>
        <begin position="246"/>
        <end position="255"/>
    </location>
</feature>
<feature type="region of interest" description="Disordered" evidence="1">
    <location>
        <begin position="132"/>
        <end position="189"/>
    </location>
</feature>
<feature type="transmembrane region" description="Helical" evidence="2">
    <location>
        <begin position="75"/>
        <end position="93"/>
    </location>
</feature>
<reference evidence="3 4" key="1">
    <citation type="journal article" date="2013" name="Antonie Van Leeuwenhoek">
        <title>Actinoplanes hulinensis sp. nov., a novel actinomycete isolated from soybean root (Glycine max (L.) Merr).</title>
        <authorList>
            <person name="Shen Y."/>
            <person name="Liu C."/>
            <person name="Wang X."/>
            <person name="Zhao J."/>
            <person name="Jia F."/>
            <person name="Zhang Y."/>
            <person name="Wang L."/>
            <person name="Yang D."/>
            <person name="Xiang W."/>
        </authorList>
    </citation>
    <scope>NUCLEOTIDE SEQUENCE [LARGE SCALE GENOMIC DNA]</scope>
    <source>
        <strain evidence="3 4">NEAU-M9</strain>
    </source>
</reference>
<dbReference type="InterPro" id="IPR021235">
    <property type="entry name" value="DUF2637"/>
</dbReference>
<evidence type="ECO:0000313" key="3">
    <source>
        <dbReference type="EMBL" id="MBW6432409.1"/>
    </source>
</evidence>
<evidence type="ECO:0000256" key="2">
    <source>
        <dbReference type="SAM" id="Phobius"/>
    </source>
</evidence>
<feature type="region of interest" description="Disordered" evidence="1">
    <location>
        <begin position="222"/>
        <end position="255"/>
    </location>
</feature>
<keyword evidence="2" id="KW-1133">Transmembrane helix</keyword>
<feature type="transmembrane region" description="Helical" evidence="2">
    <location>
        <begin position="46"/>
        <end position="63"/>
    </location>
</feature>
<keyword evidence="2" id="KW-0472">Membrane</keyword>
<dbReference type="Proteomes" id="UP001519863">
    <property type="component" value="Unassembled WGS sequence"/>
</dbReference>
<dbReference type="EMBL" id="JAHXZI010000001">
    <property type="protein sequence ID" value="MBW6432409.1"/>
    <property type="molecule type" value="Genomic_DNA"/>
</dbReference>
<dbReference type="RefSeq" id="WP_220142060.1">
    <property type="nucleotide sequence ID" value="NZ_JAHXZI010000001.1"/>
</dbReference>
<evidence type="ECO:0000256" key="1">
    <source>
        <dbReference type="SAM" id="MobiDB-lite"/>
    </source>
</evidence>
<name>A0ABS7AUW0_9ACTN</name>
<evidence type="ECO:0000313" key="4">
    <source>
        <dbReference type="Proteomes" id="UP001519863"/>
    </source>
</evidence>
<feature type="transmembrane region" description="Helical" evidence="2">
    <location>
        <begin position="105"/>
        <end position="128"/>
    </location>
</feature>
<accession>A0ABS7AUW0</accession>